<protein>
    <submittedName>
        <fullName evidence="1">MazG-like protein</fullName>
    </submittedName>
</protein>
<gene>
    <name evidence="1" type="ORF">ACFX5E_03400</name>
</gene>
<sequence length="135" mass="15797">MKNLELYFFLIKNTHPEANISLTNPNKEQIKNLDLKEIKERALKIREQYHQVEKTHHGSEWTVEEDALAFLTDAGLVGRHTMSQQGRWPKGDTNPELQHKLGECIWWLTVLANQMEIDINESIESFLTKTEKLLE</sequence>
<dbReference type="Proteomes" id="UP001600109">
    <property type="component" value="Unassembled WGS sequence"/>
</dbReference>
<evidence type="ECO:0000313" key="1">
    <source>
        <dbReference type="EMBL" id="MFE3867117.1"/>
    </source>
</evidence>
<organism evidence="1 2">
    <name type="scientific">Flavobacterium xylosi</name>
    <dbReference type="NCBI Taxonomy" id="3230415"/>
    <lineage>
        <taxon>Bacteria</taxon>
        <taxon>Pseudomonadati</taxon>
        <taxon>Bacteroidota</taxon>
        <taxon>Flavobacteriia</taxon>
        <taxon>Flavobacteriales</taxon>
        <taxon>Flavobacteriaceae</taxon>
        <taxon>Flavobacterium</taxon>
    </lineage>
</organism>
<evidence type="ECO:0000313" key="2">
    <source>
        <dbReference type="Proteomes" id="UP001600109"/>
    </source>
</evidence>
<dbReference type="CDD" id="cd11543">
    <property type="entry name" value="NTP-PPase_u6"/>
    <property type="match status" value="1"/>
</dbReference>
<dbReference type="Gene3D" id="1.10.287.1080">
    <property type="entry name" value="MazG-like"/>
    <property type="match status" value="1"/>
</dbReference>
<dbReference type="RefSeq" id="WP_379853765.1">
    <property type="nucleotide sequence ID" value="NZ_JBHZPZ010000003.1"/>
</dbReference>
<dbReference type="EMBL" id="JBHZPZ010000003">
    <property type="protein sequence ID" value="MFE3867117.1"/>
    <property type="molecule type" value="Genomic_DNA"/>
</dbReference>
<keyword evidence="2" id="KW-1185">Reference proteome</keyword>
<proteinExistence type="predicted"/>
<comment type="caution">
    <text evidence="1">The sequence shown here is derived from an EMBL/GenBank/DDBJ whole genome shotgun (WGS) entry which is preliminary data.</text>
</comment>
<reference evidence="1 2" key="1">
    <citation type="submission" date="2024-06" db="EMBL/GenBank/DDBJ databases">
        <title>Flavobacterium spp. isolated from glacier.</title>
        <authorList>
            <person name="Han D."/>
        </authorList>
    </citation>
    <scope>NUCLEOTIDE SEQUENCE [LARGE SCALE GENOMIC DNA]</scope>
    <source>
        <strain evidence="1 2">LS2P90</strain>
    </source>
</reference>
<accession>A0ABW6HTS8</accession>
<name>A0ABW6HTS8_9FLAO</name>